<accession>A0A7W7ZUS0</accession>
<evidence type="ECO:0008006" key="4">
    <source>
        <dbReference type="Google" id="ProtNLM"/>
    </source>
</evidence>
<evidence type="ECO:0000313" key="3">
    <source>
        <dbReference type="Proteomes" id="UP000584867"/>
    </source>
</evidence>
<sequence>MNALIRRPLLSLGLLLPLLTVACLRVAPPPSPPPSPDVITRMTSAKKIFLSNGGEDAQFVHDIPGGPNLAYDELYASLKQWDHFQLVTSPAQADLIFEIRGTERSAIVESASPDGRHSDVTYFPAFLNLSILDPSTQSSLYVITIWAGRDTTIPKGKIAFTKSIGTLTDRIKAVVSVPTQTPQP</sequence>
<dbReference type="Proteomes" id="UP000584867">
    <property type="component" value="Unassembled WGS sequence"/>
</dbReference>
<reference evidence="2 3" key="1">
    <citation type="submission" date="2020-08" db="EMBL/GenBank/DDBJ databases">
        <title>Genomic Encyclopedia of Type Strains, Phase IV (KMG-V): Genome sequencing to study the core and pangenomes of soil and plant-associated prokaryotes.</title>
        <authorList>
            <person name="Whitman W."/>
        </authorList>
    </citation>
    <scope>NUCLEOTIDE SEQUENCE [LARGE SCALE GENOMIC DNA]</scope>
    <source>
        <strain evidence="2 3">X5P3</strain>
    </source>
</reference>
<comment type="caution">
    <text evidence="2">The sequence shown here is derived from an EMBL/GenBank/DDBJ whole genome shotgun (WGS) entry which is preliminary data.</text>
</comment>
<dbReference type="EMBL" id="JACHIO010000024">
    <property type="protein sequence ID" value="MBB5066132.1"/>
    <property type="molecule type" value="Genomic_DNA"/>
</dbReference>
<keyword evidence="1" id="KW-0732">Signal</keyword>
<gene>
    <name evidence="2" type="ORF">HDF15_004506</name>
</gene>
<organism evidence="2 3">
    <name type="scientific">Granulicella mallensis</name>
    <dbReference type="NCBI Taxonomy" id="940614"/>
    <lineage>
        <taxon>Bacteria</taxon>
        <taxon>Pseudomonadati</taxon>
        <taxon>Acidobacteriota</taxon>
        <taxon>Terriglobia</taxon>
        <taxon>Terriglobales</taxon>
        <taxon>Acidobacteriaceae</taxon>
        <taxon>Granulicella</taxon>
    </lineage>
</organism>
<dbReference type="AlphaFoldDB" id="A0A7W7ZUS0"/>
<dbReference type="PROSITE" id="PS51257">
    <property type="entry name" value="PROKAR_LIPOPROTEIN"/>
    <property type="match status" value="1"/>
</dbReference>
<feature type="signal peptide" evidence="1">
    <location>
        <begin position="1"/>
        <end position="27"/>
    </location>
</feature>
<evidence type="ECO:0000313" key="2">
    <source>
        <dbReference type="EMBL" id="MBB5066132.1"/>
    </source>
</evidence>
<dbReference type="RefSeq" id="WP_184259413.1">
    <property type="nucleotide sequence ID" value="NZ_JACHIO010000024.1"/>
</dbReference>
<name>A0A7W7ZUS0_9BACT</name>
<evidence type="ECO:0000256" key="1">
    <source>
        <dbReference type="SAM" id="SignalP"/>
    </source>
</evidence>
<protein>
    <recommendedName>
        <fullName evidence="4">Lipoprotein</fullName>
    </recommendedName>
</protein>
<feature type="chain" id="PRO_5030826878" description="Lipoprotein" evidence="1">
    <location>
        <begin position="28"/>
        <end position="184"/>
    </location>
</feature>
<proteinExistence type="predicted"/>